<feature type="compositionally biased region" description="Basic and acidic residues" evidence="1">
    <location>
        <begin position="9"/>
        <end position="22"/>
    </location>
</feature>
<feature type="region of interest" description="Disordered" evidence="1">
    <location>
        <begin position="116"/>
        <end position="149"/>
    </location>
</feature>
<dbReference type="KEGG" id="mtc:MT0177"/>
<accession>Q8VKQ7</accession>
<feature type="compositionally biased region" description="Polar residues" evidence="1">
    <location>
        <begin position="180"/>
        <end position="190"/>
    </location>
</feature>
<evidence type="ECO:0000256" key="1">
    <source>
        <dbReference type="SAM" id="MobiDB-lite"/>
    </source>
</evidence>
<name>Q8VKQ7_MYCTO</name>
<dbReference type="AlphaFoldDB" id="Q8VKQ7"/>
<dbReference type="HOGENOM" id="CLU_1228803_0_0_11"/>
<dbReference type="EMBL" id="AE000516">
    <property type="protein sequence ID" value="AAK44397.1"/>
    <property type="molecule type" value="Genomic_DNA"/>
</dbReference>
<organism evidence="2 3">
    <name type="scientific">Mycobacterium tuberculosis (strain CDC 1551 / Oshkosh)</name>
    <dbReference type="NCBI Taxonomy" id="83331"/>
    <lineage>
        <taxon>Bacteria</taxon>
        <taxon>Bacillati</taxon>
        <taxon>Actinomycetota</taxon>
        <taxon>Actinomycetes</taxon>
        <taxon>Mycobacteriales</taxon>
        <taxon>Mycobacteriaceae</taxon>
        <taxon>Mycobacterium</taxon>
        <taxon>Mycobacterium tuberculosis complex</taxon>
    </lineage>
</organism>
<protein>
    <submittedName>
        <fullName evidence="2">Uncharacterized protein</fullName>
    </submittedName>
</protein>
<evidence type="ECO:0000313" key="3">
    <source>
        <dbReference type="Proteomes" id="UP000001020"/>
    </source>
</evidence>
<keyword evidence="3" id="KW-1185">Reference proteome</keyword>
<gene>
    <name evidence="2" type="ordered locus">MT0177</name>
</gene>
<reference evidence="2 3" key="1">
    <citation type="journal article" date="2002" name="J. Bacteriol.">
        <title>Whole-genome comparison of Mycobacterium tuberculosis clinical and laboratory strains.</title>
        <authorList>
            <person name="Fleischmann R.D."/>
            <person name="Alland D."/>
            <person name="Eisen J.A."/>
            <person name="Carpenter L."/>
            <person name="White O."/>
            <person name="Peterson J."/>
            <person name="DeBoy R."/>
            <person name="Dodson R."/>
            <person name="Gwinn M."/>
            <person name="Haft D."/>
            <person name="Hickey E."/>
            <person name="Kolonay J.F."/>
            <person name="Nelson W.C."/>
            <person name="Umayam L.A."/>
            <person name="Ermolaeva M."/>
            <person name="Salzberg S.L."/>
            <person name="Delcher A."/>
            <person name="Utterback T."/>
            <person name="Weidman J."/>
            <person name="Khouri H."/>
            <person name="Gill J."/>
            <person name="Mikula A."/>
            <person name="Bishai W."/>
            <person name="Jacobs Jr W.R.Jr."/>
            <person name="Venter J.C."/>
            <person name="Fraser C.M."/>
        </authorList>
    </citation>
    <scope>NUCLEOTIDE SEQUENCE [LARGE SCALE GENOMIC DNA]</scope>
    <source>
        <strain evidence="3">CDC 1551 / Oshkosh</strain>
    </source>
</reference>
<sequence>MLVGAVRLPVEHRGGDLRGQERHNHRQRVQRDDHHQPGHDPGGGQKRDRLDAHHFQGIDLLADPHRAQLGRSTRTDRGRQGDTRDNWAGDAHVDQCGEEPGERLDTDVAQRREALDCDQRAAGQRDKANDGDRAADDGHRAGTHADLGDQPQRLLAVVAQRVRDLPDAGQSEPGELAGLVQSTGRRTSILTKVGDRPREAGAQHSSGRHVSAPSRIAHRWSSRSR</sequence>
<dbReference type="Proteomes" id="UP000001020">
    <property type="component" value="Chromosome"/>
</dbReference>
<proteinExistence type="predicted"/>
<feature type="compositionally biased region" description="Basic and acidic residues" evidence="1">
    <location>
        <begin position="116"/>
        <end position="140"/>
    </location>
</feature>
<feature type="compositionally biased region" description="Basic and acidic residues" evidence="1">
    <location>
        <begin position="29"/>
        <end position="38"/>
    </location>
</feature>
<feature type="region of interest" description="Disordered" evidence="1">
    <location>
        <begin position="165"/>
        <end position="225"/>
    </location>
</feature>
<feature type="region of interest" description="Disordered" evidence="1">
    <location>
        <begin position="1"/>
        <end position="103"/>
    </location>
</feature>
<feature type="compositionally biased region" description="Basic and acidic residues" evidence="1">
    <location>
        <begin position="73"/>
        <end position="103"/>
    </location>
</feature>
<feature type="compositionally biased region" description="Basic and acidic residues" evidence="1">
    <location>
        <begin position="45"/>
        <end position="66"/>
    </location>
</feature>
<feature type="compositionally biased region" description="Basic residues" evidence="1">
    <location>
        <begin position="216"/>
        <end position="225"/>
    </location>
</feature>
<evidence type="ECO:0000313" key="2">
    <source>
        <dbReference type="EMBL" id="AAK44397.1"/>
    </source>
</evidence>